<sequence length="105" mass="11637">MAGWAHTVVLSWICGRLSVTRIVPCASYEIPLHMGSRIGLVDPLSVSENESEIASDPYNVTSMANSFESAYGHDLPNEEKKKITMPLEQLASKLIRRNLTMDFVA</sequence>
<evidence type="ECO:0000313" key="3">
    <source>
        <dbReference type="Proteomes" id="UP000287651"/>
    </source>
</evidence>
<dbReference type="AlphaFoldDB" id="A0A426ZGE9"/>
<evidence type="ECO:0000313" key="2">
    <source>
        <dbReference type="EMBL" id="RRT63047.1"/>
    </source>
</evidence>
<gene>
    <name evidence="2" type="ORF">B296_00025776</name>
</gene>
<name>A0A426ZGE9_ENSVE</name>
<comment type="caution">
    <text evidence="2">The sequence shown here is derived from an EMBL/GenBank/DDBJ whole genome shotgun (WGS) entry which is preliminary data.</text>
</comment>
<feature type="chain" id="PRO_5019070106" evidence="1">
    <location>
        <begin position="21"/>
        <end position="105"/>
    </location>
</feature>
<organism evidence="2 3">
    <name type="scientific">Ensete ventricosum</name>
    <name type="common">Abyssinian banana</name>
    <name type="synonym">Musa ensete</name>
    <dbReference type="NCBI Taxonomy" id="4639"/>
    <lineage>
        <taxon>Eukaryota</taxon>
        <taxon>Viridiplantae</taxon>
        <taxon>Streptophyta</taxon>
        <taxon>Embryophyta</taxon>
        <taxon>Tracheophyta</taxon>
        <taxon>Spermatophyta</taxon>
        <taxon>Magnoliopsida</taxon>
        <taxon>Liliopsida</taxon>
        <taxon>Zingiberales</taxon>
        <taxon>Musaceae</taxon>
        <taxon>Ensete</taxon>
    </lineage>
</organism>
<evidence type="ECO:0000256" key="1">
    <source>
        <dbReference type="SAM" id="SignalP"/>
    </source>
</evidence>
<feature type="signal peptide" evidence="1">
    <location>
        <begin position="1"/>
        <end position="20"/>
    </location>
</feature>
<proteinExistence type="predicted"/>
<keyword evidence="1" id="KW-0732">Signal</keyword>
<reference evidence="2 3" key="1">
    <citation type="journal article" date="2014" name="Agronomy (Basel)">
        <title>A Draft Genome Sequence for Ensete ventricosum, the Drought-Tolerant Tree Against Hunger.</title>
        <authorList>
            <person name="Harrison J."/>
            <person name="Moore K.A."/>
            <person name="Paszkiewicz K."/>
            <person name="Jones T."/>
            <person name="Grant M."/>
            <person name="Ambacheew D."/>
            <person name="Muzemil S."/>
            <person name="Studholme D.J."/>
        </authorList>
    </citation>
    <scope>NUCLEOTIDE SEQUENCE [LARGE SCALE GENOMIC DNA]</scope>
</reference>
<dbReference type="Proteomes" id="UP000287651">
    <property type="component" value="Unassembled WGS sequence"/>
</dbReference>
<dbReference type="EMBL" id="AMZH03006743">
    <property type="protein sequence ID" value="RRT63047.1"/>
    <property type="molecule type" value="Genomic_DNA"/>
</dbReference>
<accession>A0A426ZGE9</accession>
<protein>
    <submittedName>
        <fullName evidence="2">Uncharacterized protein</fullName>
    </submittedName>
</protein>